<gene>
    <name evidence="1" type="ORF">L211DRAFT_839984</name>
</gene>
<dbReference type="InParanoid" id="A0A3N4LGS8"/>
<keyword evidence="2" id="KW-1185">Reference proteome</keyword>
<accession>A0A3N4LGS8</accession>
<proteinExistence type="predicted"/>
<evidence type="ECO:0000313" key="2">
    <source>
        <dbReference type="Proteomes" id="UP000267821"/>
    </source>
</evidence>
<evidence type="ECO:0000313" key="1">
    <source>
        <dbReference type="EMBL" id="RPB22104.1"/>
    </source>
</evidence>
<feature type="non-terminal residue" evidence="1">
    <location>
        <position position="55"/>
    </location>
</feature>
<organism evidence="1 2">
    <name type="scientific">Terfezia boudieri ATCC MYA-4762</name>
    <dbReference type="NCBI Taxonomy" id="1051890"/>
    <lineage>
        <taxon>Eukaryota</taxon>
        <taxon>Fungi</taxon>
        <taxon>Dikarya</taxon>
        <taxon>Ascomycota</taxon>
        <taxon>Pezizomycotina</taxon>
        <taxon>Pezizomycetes</taxon>
        <taxon>Pezizales</taxon>
        <taxon>Pezizaceae</taxon>
        <taxon>Terfezia</taxon>
    </lineage>
</organism>
<protein>
    <submittedName>
        <fullName evidence="1">Uncharacterized protein</fullName>
    </submittedName>
</protein>
<reference evidence="1 2" key="1">
    <citation type="journal article" date="2018" name="Nat. Ecol. Evol.">
        <title>Pezizomycetes genomes reveal the molecular basis of ectomycorrhizal truffle lifestyle.</title>
        <authorList>
            <person name="Murat C."/>
            <person name="Payen T."/>
            <person name="Noel B."/>
            <person name="Kuo A."/>
            <person name="Morin E."/>
            <person name="Chen J."/>
            <person name="Kohler A."/>
            <person name="Krizsan K."/>
            <person name="Balestrini R."/>
            <person name="Da Silva C."/>
            <person name="Montanini B."/>
            <person name="Hainaut M."/>
            <person name="Levati E."/>
            <person name="Barry K.W."/>
            <person name="Belfiori B."/>
            <person name="Cichocki N."/>
            <person name="Clum A."/>
            <person name="Dockter R.B."/>
            <person name="Fauchery L."/>
            <person name="Guy J."/>
            <person name="Iotti M."/>
            <person name="Le Tacon F."/>
            <person name="Lindquist E.A."/>
            <person name="Lipzen A."/>
            <person name="Malagnac F."/>
            <person name="Mello A."/>
            <person name="Molinier V."/>
            <person name="Miyauchi S."/>
            <person name="Poulain J."/>
            <person name="Riccioni C."/>
            <person name="Rubini A."/>
            <person name="Sitrit Y."/>
            <person name="Splivallo R."/>
            <person name="Traeger S."/>
            <person name="Wang M."/>
            <person name="Zifcakova L."/>
            <person name="Wipf D."/>
            <person name="Zambonelli A."/>
            <person name="Paolocci F."/>
            <person name="Nowrousian M."/>
            <person name="Ottonello S."/>
            <person name="Baldrian P."/>
            <person name="Spatafora J.W."/>
            <person name="Henrissat B."/>
            <person name="Nagy L.G."/>
            <person name="Aury J.M."/>
            <person name="Wincker P."/>
            <person name="Grigoriev I.V."/>
            <person name="Bonfante P."/>
            <person name="Martin F.M."/>
        </authorList>
    </citation>
    <scope>NUCLEOTIDE SEQUENCE [LARGE SCALE GENOMIC DNA]</scope>
    <source>
        <strain evidence="1 2">ATCC MYA-4762</strain>
    </source>
</reference>
<dbReference type="AlphaFoldDB" id="A0A3N4LGS8"/>
<dbReference type="EMBL" id="ML121554">
    <property type="protein sequence ID" value="RPB22104.1"/>
    <property type="molecule type" value="Genomic_DNA"/>
</dbReference>
<dbReference type="Proteomes" id="UP000267821">
    <property type="component" value="Unassembled WGS sequence"/>
</dbReference>
<sequence length="55" mass="6680">MSYDVELKYIVDQQYFAIDWDENFHENMEIMEALVRHVEIMEQTAAVIVSKRRML</sequence>
<name>A0A3N4LGS8_9PEZI</name>